<protein>
    <recommendedName>
        <fullName evidence="4">SHSP domain-containing protein</fullName>
    </recommendedName>
</protein>
<dbReference type="CDD" id="cd06464">
    <property type="entry name" value="ACD_sHsps-like"/>
    <property type="match status" value="1"/>
</dbReference>
<dbReference type="InterPro" id="IPR031107">
    <property type="entry name" value="Small_HSP"/>
</dbReference>
<evidence type="ECO:0000313" key="5">
    <source>
        <dbReference type="EMBL" id="CAE6487480.1"/>
    </source>
</evidence>
<dbReference type="PANTHER" id="PTHR11527">
    <property type="entry name" value="HEAT-SHOCK PROTEIN 20 FAMILY MEMBER"/>
    <property type="match status" value="1"/>
</dbReference>
<dbReference type="PROSITE" id="PS01031">
    <property type="entry name" value="SHSP"/>
    <property type="match status" value="1"/>
</dbReference>
<dbReference type="InterPro" id="IPR008978">
    <property type="entry name" value="HSP20-like_chaperone"/>
</dbReference>
<feature type="compositionally biased region" description="Basic and acidic residues" evidence="3">
    <location>
        <begin position="92"/>
        <end position="104"/>
    </location>
</feature>
<dbReference type="InterPro" id="IPR002068">
    <property type="entry name" value="A-crystallin/Hsp20_dom"/>
</dbReference>
<evidence type="ECO:0000256" key="1">
    <source>
        <dbReference type="PROSITE-ProRule" id="PRU00285"/>
    </source>
</evidence>
<sequence length="160" mass="18284">MTKNNSQKQTELVPVWPINWTNLDRAFDNFRREFERSLSAFPTIQTMLPRPASMTCDIADEGDRYVIKLDVPGVKKNEIKLNASDNSLEVSAQHKEEEEEKKKNYVRKERSEISYYRTIPLPEKILSSKAQAKLVDGVLNITVPKAVPTPKPKSSPVQVQ</sequence>
<comment type="caution">
    <text evidence="5">The sequence shown here is derived from an EMBL/GenBank/DDBJ whole genome shotgun (WGS) entry which is preliminary data.</text>
</comment>
<dbReference type="SUPFAM" id="SSF49764">
    <property type="entry name" value="HSP20-like chaperones"/>
    <property type="match status" value="1"/>
</dbReference>
<proteinExistence type="inferred from homology"/>
<dbReference type="RefSeq" id="WP_205098055.1">
    <property type="nucleotide sequence ID" value="NZ_CAJNAQ010000002.1"/>
</dbReference>
<feature type="domain" description="SHSP" evidence="4">
    <location>
        <begin position="47"/>
        <end position="160"/>
    </location>
</feature>
<dbReference type="Gene3D" id="2.60.40.790">
    <property type="match status" value="1"/>
</dbReference>
<accession>A0A812EZN3</accession>
<dbReference type="Proteomes" id="UP000655759">
    <property type="component" value="Unassembled WGS sequence"/>
</dbReference>
<name>A0A812EZN3_9ARCH</name>
<dbReference type="EMBL" id="CAJNAQ010000002">
    <property type="protein sequence ID" value="CAE6487480.1"/>
    <property type="molecule type" value="Genomic_DNA"/>
</dbReference>
<dbReference type="AlphaFoldDB" id="A0A812EZN3"/>
<dbReference type="Pfam" id="PF00011">
    <property type="entry name" value="HSP20"/>
    <property type="match status" value="1"/>
</dbReference>
<evidence type="ECO:0000256" key="2">
    <source>
        <dbReference type="RuleBase" id="RU003616"/>
    </source>
</evidence>
<reference evidence="5" key="1">
    <citation type="submission" date="2021-02" db="EMBL/GenBank/DDBJ databases">
        <authorList>
            <person name="Han P."/>
        </authorList>
    </citation>
    <scope>NUCLEOTIDE SEQUENCE</scope>
    <source>
        <strain evidence="5">Candidatus Nitrosotenuis uzonensis 5A</strain>
    </source>
</reference>
<gene>
    <name evidence="5" type="ORF">NUZ5A_20320</name>
</gene>
<feature type="region of interest" description="Disordered" evidence="3">
    <location>
        <begin position="84"/>
        <end position="104"/>
    </location>
</feature>
<comment type="similarity">
    <text evidence="1 2">Belongs to the small heat shock protein (HSP20) family.</text>
</comment>
<evidence type="ECO:0000313" key="6">
    <source>
        <dbReference type="Proteomes" id="UP000655759"/>
    </source>
</evidence>
<organism evidence="5 6">
    <name type="scientific">Candidatus Nitrosotenuis uzonensis</name>
    <dbReference type="NCBI Taxonomy" id="1407055"/>
    <lineage>
        <taxon>Archaea</taxon>
        <taxon>Nitrososphaerota</taxon>
        <taxon>Candidatus Nitrosotenuis</taxon>
    </lineage>
</organism>
<evidence type="ECO:0000256" key="3">
    <source>
        <dbReference type="SAM" id="MobiDB-lite"/>
    </source>
</evidence>
<evidence type="ECO:0000259" key="4">
    <source>
        <dbReference type="PROSITE" id="PS01031"/>
    </source>
</evidence>